<evidence type="ECO:0000256" key="2">
    <source>
        <dbReference type="ARBA" id="ARBA00007608"/>
    </source>
</evidence>
<dbReference type="GO" id="GO:0004787">
    <property type="term" value="F:thiamine diphosphate phosphatase activity"/>
    <property type="evidence" value="ECO:0007669"/>
    <property type="project" value="InterPro"/>
</dbReference>
<evidence type="ECO:0000256" key="5">
    <source>
        <dbReference type="ARBA" id="ARBA00022801"/>
    </source>
</evidence>
<dbReference type="OrthoDB" id="8594221at2"/>
<keyword evidence="5 6" id="KW-0378">Hydrolase</keyword>
<accession>A0A1H4B0I5</accession>
<evidence type="ECO:0000256" key="1">
    <source>
        <dbReference type="ARBA" id="ARBA00001946"/>
    </source>
</evidence>
<protein>
    <recommendedName>
        <fullName evidence="4 6">Phosphatase NudJ</fullName>
        <ecNumber evidence="6">3.6.1.-</ecNumber>
    </recommendedName>
</protein>
<dbReference type="PANTHER" id="PTHR43222">
    <property type="entry name" value="NUDIX HYDROLASE 23"/>
    <property type="match status" value="1"/>
</dbReference>
<dbReference type="InterPro" id="IPR020084">
    <property type="entry name" value="NUDIX_hydrolase_CS"/>
</dbReference>
<dbReference type="Pfam" id="PF00293">
    <property type="entry name" value="NUDIX"/>
    <property type="match status" value="1"/>
</dbReference>
<comment type="subunit">
    <text evidence="3 6">Monomer.</text>
</comment>
<evidence type="ECO:0000256" key="6">
    <source>
        <dbReference type="RuleBase" id="RU364043"/>
    </source>
</evidence>
<dbReference type="Gene3D" id="3.90.79.10">
    <property type="entry name" value="Nucleoside Triphosphate Pyrophosphohydrolase"/>
    <property type="match status" value="1"/>
</dbReference>
<sequence length="148" mass="16828">MRWTPHATVACIVEQEGRFLLVEEMAGGKVVINQPAGHLERGESFVAAARRETLEETGWQVEPEALLGMYTYFAPSNGVTYHRFCFIARAVAELPDASLDEGIIRPLWLTRDEMEQHRAQLRSELVTRCVDDYLAGTRYPLDFIQETV</sequence>
<dbReference type="CDD" id="cd03675">
    <property type="entry name" value="NUDIX_Hydrolase"/>
    <property type="match status" value="1"/>
</dbReference>
<dbReference type="InterPro" id="IPR015797">
    <property type="entry name" value="NUDIX_hydrolase-like_dom_sf"/>
</dbReference>
<dbReference type="PROSITE" id="PS51462">
    <property type="entry name" value="NUDIX"/>
    <property type="match status" value="1"/>
</dbReference>
<evidence type="ECO:0000313" key="8">
    <source>
        <dbReference type="EMBL" id="SEA41640.1"/>
    </source>
</evidence>
<dbReference type="PROSITE" id="PS00893">
    <property type="entry name" value="NUDIX_BOX"/>
    <property type="match status" value="1"/>
</dbReference>
<keyword evidence="6" id="KW-0460">Magnesium</keyword>
<dbReference type="GO" id="GO:0017111">
    <property type="term" value="F:ribonucleoside triphosphate phosphatase activity"/>
    <property type="evidence" value="ECO:0007669"/>
    <property type="project" value="InterPro"/>
</dbReference>
<dbReference type="EMBL" id="FNRJ01000003">
    <property type="protein sequence ID" value="SEA41640.1"/>
    <property type="molecule type" value="Genomic_DNA"/>
</dbReference>
<dbReference type="AlphaFoldDB" id="A0A1H4B0I5"/>
<organism evidence="8 9">
    <name type="scientific">Marinobacterium iners DSM 11526</name>
    <dbReference type="NCBI Taxonomy" id="1122198"/>
    <lineage>
        <taxon>Bacteria</taxon>
        <taxon>Pseudomonadati</taxon>
        <taxon>Pseudomonadota</taxon>
        <taxon>Gammaproteobacteria</taxon>
        <taxon>Oceanospirillales</taxon>
        <taxon>Oceanospirillaceae</taxon>
        <taxon>Marinobacterium</taxon>
    </lineage>
</organism>
<evidence type="ECO:0000256" key="4">
    <source>
        <dbReference type="ARBA" id="ARBA00015552"/>
    </source>
</evidence>
<feature type="domain" description="Nudix hydrolase" evidence="7">
    <location>
        <begin position="4"/>
        <end position="134"/>
    </location>
</feature>
<reference evidence="9" key="1">
    <citation type="submission" date="2016-10" db="EMBL/GenBank/DDBJ databases">
        <authorList>
            <person name="Varghese N."/>
            <person name="Submissions S."/>
        </authorList>
    </citation>
    <scope>NUCLEOTIDE SEQUENCE [LARGE SCALE GENOMIC DNA]</scope>
    <source>
        <strain evidence="9">DSM 11526</strain>
    </source>
</reference>
<dbReference type="InterPro" id="IPR000086">
    <property type="entry name" value="NUDIX_hydrolase_dom"/>
</dbReference>
<dbReference type="PANTHER" id="PTHR43222:SF11">
    <property type="entry name" value="PHOSPHATASE NUDJ"/>
    <property type="match status" value="1"/>
</dbReference>
<evidence type="ECO:0000313" key="9">
    <source>
        <dbReference type="Proteomes" id="UP000242469"/>
    </source>
</evidence>
<dbReference type="InterPro" id="IPR033713">
    <property type="entry name" value="NudJ"/>
</dbReference>
<dbReference type="RefSeq" id="WP_091824159.1">
    <property type="nucleotide sequence ID" value="NZ_FNRJ01000003.1"/>
</dbReference>
<comment type="similarity">
    <text evidence="2 6">Belongs to the Nudix hydrolase family. NudJ subfamily.</text>
</comment>
<dbReference type="Proteomes" id="UP000242469">
    <property type="component" value="Unassembled WGS sequence"/>
</dbReference>
<evidence type="ECO:0000256" key="3">
    <source>
        <dbReference type="ARBA" id="ARBA00011245"/>
    </source>
</evidence>
<gene>
    <name evidence="6" type="primary">nudJ</name>
    <name evidence="8" type="ORF">SAMN02745729_103128</name>
</gene>
<proteinExistence type="inferred from homology"/>
<dbReference type="SUPFAM" id="SSF55811">
    <property type="entry name" value="Nudix"/>
    <property type="match status" value="1"/>
</dbReference>
<comment type="cofactor">
    <cofactor evidence="1 6">
        <name>Mg(2+)</name>
        <dbReference type="ChEBI" id="CHEBI:18420"/>
    </cofactor>
</comment>
<evidence type="ECO:0000259" key="7">
    <source>
        <dbReference type="PROSITE" id="PS51462"/>
    </source>
</evidence>
<dbReference type="STRING" id="1122198.SAMN02745729_103128"/>
<keyword evidence="9" id="KW-1185">Reference proteome</keyword>
<dbReference type="EC" id="3.6.1.-" evidence="6"/>
<name>A0A1H4B0I5_9GAMM</name>
<dbReference type="GO" id="GO:0017110">
    <property type="term" value="F:nucleoside diphosphate phosphatase activity"/>
    <property type="evidence" value="ECO:0007669"/>
    <property type="project" value="InterPro"/>
</dbReference>